<dbReference type="InterPro" id="IPR003599">
    <property type="entry name" value="Ig_sub"/>
</dbReference>
<feature type="compositionally biased region" description="Polar residues" evidence="8">
    <location>
        <begin position="1265"/>
        <end position="1284"/>
    </location>
</feature>
<dbReference type="Gene3D" id="2.60.40.10">
    <property type="entry name" value="Immunoglobulins"/>
    <property type="match status" value="2"/>
</dbReference>
<evidence type="ECO:0000256" key="10">
    <source>
        <dbReference type="SAM" id="SignalP"/>
    </source>
</evidence>
<dbReference type="GO" id="GO:0016020">
    <property type="term" value="C:membrane"/>
    <property type="evidence" value="ECO:0007669"/>
    <property type="project" value="UniProtKB-SubCell"/>
</dbReference>
<dbReference type="RefSeq" id="XP_035673045.1">
    <property type="nucleotide sequence ID" value="XM_035817152.1"/>
</dbReference>
<dbReference type="InterPro" id="IPR007110">
    <property type="entry name" value="Ig-like_dom"/>
</dbReference>
<feature type="region of interest" description="Disordered" evidence="8">
    <location>
        <begin position="976"/>
        <end position="1331"/>
    </location>
</feature>
<keyword evidence="9" id="KW-0812">Transmembrane</keyword>
<evidence type="ECO:0000256" key="1">
    <source>
        <dbReference type="ARBA" id="ARBA00004370"/>
    </source>
</evidence>
<feature type="disulfide bond" evidence="7">
    <location>
        <begin position="614"/>
        <end position="648"/>
    </location>
</feature>
<feature type="domain" description="ShKT" evidence="12">
    <location>
        <begin position="614"/>
        <end position="648"/>
    </location>
</feature>
<keyword evidence="3" id="KW-0677">Repeat</keyword>
<reference evidence="13" key="1">
    <citation type="journal article" date="2020" name="Nat. Ecol. Evol.">
        <title>Deeply conserved synteny resolves early events in vertebrate evolution.</title>
        <authorList>
            <person name="Simakov O."/>
            <person name="Marletaz F."/>
            <person name="Yue J.X."/>
            <person name="O'Connell B."/>
            <person name="Jenkins J."/>
            <person name="Brandt A."/>
            <person name="Calef R."/>
            <person name="Tung C.H."/>
            <person name="Huang T.K."/>
            <person name="Schmutz J."/>
            <person name="Satoh N."/>
            <person name="Yu J.K."/>
            <person name="Putnam N.H."/>
            <person name="Green R.E."/>
            <person name="Rokhsar D.S."/>
        </authorList>
    </citation>
    <scope>NUCLEOTIDE SEQUENCE [LARGE SCALE GENOMIC DNA]</scope>
    <source>
        <strain evidence="13">S238N-H82</strain>
    </source>
</reference>
<dbReference type="SUPFAM" id="SSF55486">
    <property type="entry name" value="Metalloproteases ('zincins'), catalytic domain"/>
    <property type="match status" value="1"/>
</dbReference>
<dbReference type="Proteomes" id="UP000001554">
    <property type="component" value="Chromosome 4"/>
</dbReference>
<feature type="chain" id="PRO_5039913151" evidence="10">
    <location>
        <begin position="29"/>
        <end position="1397"/>
    </location>
</feature>
<dbReference type="OrthoDB" id="6132182at2759"/>
<organism evidence="13 14">
    <name type="scientific">Branchiostoma floridae</name>
    <name type="common">Florida lancelet</name>
    <name type="synonym">Amphioxus</name>
    <dbReference type="NCBI Taxonomy" id="7739"/>
    <lineage>
        <taxon>Eukaryota</taxon>
        <taxon>Metazoa</taxon>
        <taxon>Chordata</taxon>
        <taxon>Cephalochordata</taxon>
        <taxon>Leptocardii</taxon>
        <taxon>Amphioxiformes</taxon>
        <taxon>Branchiostomatidae</taxon>
        <taxon>Branchiostoma</taxon>
    </lineage>
</organism>
<evidence type="ECO:0000256" key="6">
    <source>
        <dbReference type="ARBA" id="ARBA00023180"/>
    </source>
</evidence>
<feature type="transmembrane region" description="Helical" evidence="9">
    <location>
        <begin position="1357"/>
        <end position="1382"/>
    </location>
</feature>
<gene>
    <name evidence="14" type="primary">LOC118413626</name>
</gene>
<feature type="domain" description="Ig-like" evidence="11">
    <location>
        <begin position="520"/>
        <end position="606"/>
    </location>
</feature>
<feature type="compositionally biased region" description="Low complexity" evidence="8">
    <location>
        <begin position="976"/>
        <end position="995"/>
    </location>
</feature>
<dbReference type="GO" id="GO:0005615">
    <property type="term" value="C:extracellular space"/>
    <property type="evidence" value="ECO:0000318"/>
    <property type="project" value="GO_Central"/>
</dbReference>
<evidence type="ECO:0000256" key="9">
    <source>
        <dbReference type="SAM" id="Phobius"/>
    </source>
</evidence>
<proteinExistence type="predicted"/>
<evidence type="ECO:0000256" key="2">
    <source>
        <dbReference type="ARBA" id="ARBA00022729"/>
    </source>
</evidence>
<evidence type="ECO:0000256" key="5">
    <source>
        <dbReference type="ARBA" id="ARBA00023157"/>
    </source>
</evidence>
<accession>A0A9J7L088</accession>
<keyword evidence="6" id="KW-0325">Glycoprotein</keyword>
<keyword evidence="9" id="KW-1133">Transmembrane helix</keyword>
<dbReference type="GO" id="GO:0009986">
    <property type="term" value="C:cell surface"/>
    <property type="evidence" value="ECO:0000318"/>
    <property type="project" value="GO_Central"/>
</dbReference>
<evidence type="ECO:0000256" key="3">
    <source>
        <dbReference type="ARBA" id="ARBA00022737"/>
    </source>
</evidence>
<feature type="compositionally biased region" description="Polar residues" evidence="8">
    <location>
        <begin position="1042"/>
        <end position="1167"/>
    </location>
</feature>
<dbReference type="PANTHER" id="PTHR23277:SF108">
    <property type="entry name" value="FASCICLIN-3"/>
    <property type="match status" value="1"/>
</dbReference>
<keyword evidence="2 10" id="KW-0732">Signal</keyword>
<keyword evidence="13" id="KW-1185">Reference proteome</keyword>
<dbReference type="Gene3D" id="3.40.390.10">
    <property type="entry name" value="Collagenase (Catalytic Domain)"/>
    <property type="match status" value="2"/>
</dbReference>
<feature type="compositionally biased region" description="Low complexity" evidence="8">
    <location>
        <begin position="1007"/>
        <end position="1041"/>
    </location>
</feature>
<evidence type="ECO:0000256" key="8">
    <source>
        <dbReference type="SAM" id="MobiDB-lite"/>
    </source>
</evidence>
<dbReference type="SUPFAM" id="SSF48726">
    <property type="entry name" value="Immunoglobulin"/>
    <property type="match status" value="2"/>
</dbReference>
<dbReference type="KEGG" id="bfo:118413626"/>
<feature type="compositionally biased region" description="Low complexity" evidence="8">
    <location>
        <begin position="1169"/>
        <end position="1201"/>
    </location>
</feature>
<dbReference type="InterPro" id="IPR013783">
    <property type="entry name" value="Ig-like_fold"/>
</dbReference>
<keyword evidence="4 9" id="KW-0472">Membrane</keyword>
<feature type="signal peptide" evidence="10">
    <location>
        <begin position="1"/>
        <end position="28"/>
    </location>
</feature>
<feature type="domain" description="ShKT" evidence="12">
    <location>
        <begin position="125"/>
        <end position="161"/>
    </location>
</feature>
<dbReference type="GeneID" id="118413626"/>
<evidence type="ECO:0000313" key="13">
    <source>
        <dbReference type="Proteomes" id="UP000001554"/>
    </source>
</evidence>
<dbReference type="SMART" id="SM00409">
    <property type="entry name" value="IG"/>
    <property type="match status" value="2"/>
</dbReference>
<dbReference type="Pfam" id="PF01549">
    <property type="entry name" value="ShK"/>
    <property type="match status" value="2"/>
</dbReference>
<evidence type="ECO:0000259" key="11">
    <source>
        <dbReference type="PROSITE" id="PS50835"/>
    </source>
</evidence>
<protein>
    <submittedName>
        <fullName evidence="14">Uncharacterized protein LOC118413626</fullName>
    </submittedName>
</protein>
<dbReference type="InterPro" id="IPR036179">
    <property type="entry name" value="Ig-like_dom_sf"/>
</dbReference>
<reference evidence="14" key="2">
    <citation type="submission" date="2025-08" db="UniProtKB">
        <authorList>
            <consortium name="RefSeq"/>
        </authorList>
    </citation>
    <scope>IDENTIFICATION</scope>
    <source>
        <strain evidence="14">S238N-H82</strain>
        <tissue evidence="14">Testes</tissue>
    </source>
</reference>
<feature type="compositionally biased region" description="Low complexity" evidence="8">
    <location>
        <begin position="1210"/>
        <end position="1264"/>
    </location>
</feature>
<dbReference type="PROSITE" id="PS50835">
    <property type="entry name" value="IG_LIKE"/>
    <property type="match status" value="2"/>
</dbReference>
<dbReference type="SMART" id="SM00254">
    <property type="entry name" value="ShKT"/>
    <property type="match status" value="2"/>
</dbReference>
<dbReference type="InterPro" id="IPR051427">
    <property type="entry name" value="Nectin/Nectin-like"/>
</dbReference>
<comment type="caution">
    <text evidence="7">Lacks conserved residue(s) required for the propagation of feature annotation.</text>
</comment>
<dbReference type="Pfam" id="PF13927">
    <property type="entry name" value="Ig_3"/>
    <property type="match status" value="2"/>
</dbReference>
<evidence type="ECO:0000256" key="7">
    <source>
        <dbReference type="PROSITE-ProRule" id="PRU01005"/>
    </source>
</evidence>
<sequence>MATNTAAVTPRVLLLFTVMFFATNIAKATESPQVKNVAILPGAVLYAGETATLYCIGSGDPAPTFSWSRHSGALPAGAEVDGSKASLRNLAAEDSGVYICTVDNGVGRAATGNISIVVCPDLGDCATADRNENCLSWAKRGECERNPGFMNRNCRLSCGICIPGLPLECVHRGRGRALDTWECNDVSNVPDDVRSTMSLDNFYQKYLHAYGIPVLGSSIVPDEAIRRACYDVLFMLADRKDLRDSYYNYYGRAAIMAETEVTLDIPEHSNLDESYNTRARGLGATVSRPVSTGAEENVLCYSSDRYKSEDIFLHEFSHGIDLLGARQVMPSWRSRLQAAFNSAKAAGLWANTYADDTIDEYFAEGVQGYFDVNAQSLRPNGIHNHVNNRTELQEYDPTLYGLVKEIFPCGNILVKRCDPNYQLTSFRFNCFAEGRQRDVITGNMAFGITETPTSMRSITMETTRTAMATGSTPRFEDIQTTDKPISTATLVTPLSMVTLTAMALVSMVITASLQPELVAPDIEVISAWPSANLYYEESLTLTCHGGGDPAPTYSWTHDSGSLPARAVVDGSAGTLTLADVTYTDGGVFTCTADNGVGTATLNITVAGCPDVSTCPDSSSSCPGWANSGECESNPGYMLSNCRLSCGVCFPNLGAHCTAVRRGRSWDTWECYDVTTVPDDVRTDLNLDTSFYQKYLHAYGIPILGSSALPDDALRRACYDVLFMLADRKDVRDSYFDYYGRAAIMTESQVTLDIPEHSNLNANPYNNYRGIGGTVSRPVSSGAEENVLCYNTDPYKVEDIFIHEFAHGLDILGARKVISDFQSRLQTAYDDALANGRFANTYADDTRDEYWAEGVQSYFNVNHERDPPDGIHNHVNTRPELQAYDPALYAIIEEIFPCGNFPVKRCERDYASYTLKMDCFSENYQRETVVGTAVWGQTSTSTAATQGTPTVSTLTTPTASIAPQSTGLTPTLSVAQSSTAATSSTVTSRATTKTLARSTGTTPTVGQSSTVSTPTVLTSRATTRTASTVAQSTGTSSTVGQTPAVSTPTVGQTPTVSTPTGGQTPTVSTPTVGQTPTVSTPTVGQTPTVSTSTVGQTPTVSTPTVGQTPTVSTPTVGQTPTVSTPTVGQTPTVSTSTVGQTPTVSTPTVGQTPTVSTPTVGQTPTVSIPTVGQTPTVSTPTVVTSRATTRTTSTAAQSTGTTLTVGQASSVRTPTVLTTSATTRTASTLGQSTTGTGTAGTTSTTGHSSAAATSTQPSTPLSSTAGAASSSPLASTTGTMSSTPLSSTARAMSTASSTSTAMPASTTAAATPSRISTTYPTGSAGTPGTVRTTPTLVTRLVTTLNATESAPKPPGTDVAIIVAAVLGSVACLLGIAGAIWAVLKCMAAKTAVVAIKPA</sequence>
<dbReference type="InterPro" id="IPR024079">
    <property type="entry name" value="MetalloPept_cat_dom_sf"/>
</dbReference>
<evidence type="ECO:0000259" key="12">
    <source>
        <dbReference type="PROSITE" id="PS51670"/>
    </source>
</evidence>
<name>A0A9J7L088_BRAFL</name>
<feature type="compositionally biased region" description="Low complexity" evidence="8">
    <location>
        <begin position="1285"/>
        <end position="1317"/>
    </location>
</feature>
<feature type="compositionally biased region" description="Polar residues" evidence="8">
    <location>
        <begin position="996"/>
        <end position="1006"/>
    </location>
</feature>
<dbReference type="PROSITE" id="PS51670">
    <property type="entry name" value="SHKT"/>
    <property type="match status" value="2"/>
</dbReference>
<evidence type="ECO:0000256" key="4">
    <source>
        <dbReference type="ARBA" id="ARBA00023136"/>
    </source>
</evidence>
<dbReference type="InterPro" id="IPR003582">
    <property type="entry name" value="ShKT_dom"/>
</dbReference>
<feature type="domain" description="Ig-like" evidence="11">
    <location>
        <begin position="32"/>
        <end position="115"/>
    </location>
</feature>
<comment type="subcellular location">
    <subcellularLocation>
        <location evidence="1">Membrane</location>
    </subcellularLocation>
</comment>
<dbReference type="SMART" id="SM00408">
    <property type="entry name" value="IGc2"/>
    <property type="match status" value="2"/>
</dbReference>
<keyword evidence="5 7" id="KW-1015">Disulfide bond</keyword>
<dbReference type="PANTHER" id="PTHR23277">
    <property type="entry name" value="NECTIN-RELATED"/>
    <property type="match status" value="1"/>
</dbReference>
<dbReference type="InterPro" id="IPR003598">
    <property type="entry name" value="Ig_sub2"/>
</dbReference>
<evidence type="ECO:0000313" key="14">
    <source>
        <dbReference type="RefSeq" id="XP_035673045.1"/>
    </source>
</evidence>
<dbReference type="GO" id="GO:0008237">
    <property type="term" value="F:metallopeptidase activity"/>
    <property type="evidence" value="ECO:0007669"/>
    <property type="project" value="InterPro"/>
</dbReference>